<dbReference type="EMBL" id="CQPA01000011">
    <property type="protein sequence ID" value="CNU08647.1"/>
    <property type="molecule type" value="Genomic_DNA"/>
</dbReference>
<protein>
    <submittedName>
        <fullName evidence="1">Uncharacterized protein</fullName>
    </submittedName>
</protein>
<reference evidence="3 4" key="1">
    <citation type="submission" date="2015-03" db="EMBL/GenBank/DDBJ databases">
        <authorList>
            <consortium name="Pathogen Informatics"/>
        </authorList>
    </citation>
    <scope>NUCLEOTIDE SEQUENCE [LARGE SCALE GENOMIC DNA]</scope>
    <source>
        <strain evidence="2 3">A1104</strain>
        <strain evidence="1 4">D4891</strain>
    </source>
</reference>
<dbReference type="Proteomes" id="UP000042394">
    <property type="component" value="Unassembled WGS sequence"/>
</dbReference>
<dbReference type="Proteomes" id="UP000041314">
    <property type="component" value="Unassembled WGS sequence"/>
</dbReference>
<name>A0A655BQ59_SALET</name>
<evidence type="ECO:0000313" key="1">
    <source>
        <dbReference type="EMBL" id="CNT67412.1"/>
    </source>
</evidence>
<organism evidence="1 4">
    <name type="scientific">Salmonella enterica subsp. enterica serovar Bovismorbificans</name>
    <dbReference type="NCBI Taxonomy" id="58097"/>
    <lineage>
        <taxon>Bacteria</taxon>
        <taxon>Pseudomonadati</taxon>
        <taxon>Pseudomonadota</taxon>
        <taxon>Gammaproteobacteria</taxon>
        <taxon>Enterobacterales</taxon>
        <taxon>Enterobacteriaceae</taxon>
        <taxon>Salmonella</taxon>
    </lineage>
</organism>
<proteinExistence type="predicted"/>
<sequence>MPLRQYIVLALRRQFKRRQILWRGAHAGGNENHPLWVNGVNQADGFVIYAIQRRHIMIKFVGRLINEIEPQKRGCLTKIARDHTPPVDQLLFMAGAGIGFIRIRLIGNNGYDAIVFAGLYQLTQMDEARFRRRACHTNTDMR</sequence>
<evidence type="ECO:0000313" key="2">
    <source>
        <dbReference type="EMBL" id="CNU08647.1"/>
    </source>
</evidence>
<dbReference type="EMBL" id="CQPD01000004">
    <property type="protein sequence ID" value="CNT67412.1"/>
    <property type="molecule type" value="Genomic_DNA"/>
</dbReference>
<dbReference type="AlphaFoldDB" id="A0A655BQ59"/>
<evidence type="ECO:0000313" key="3">
    <source>
        <dbReference type="Proteomes" id="UP000041314"/>
    </source>
</evidence>
<accession>A0A655BQ59</accession>
<gene>
    <name evidence="2" type="ORF">ERS008198_01864</name>
    <name evidence="1" type="ORF">ERS008207_00541</name>
</gene>
<evidence type="ECO:0000313" key="4">
    <source>
        <dbReference type="Proteomes" id="UP000042394"/>
    </source>
</evidence>